<dbReference type="EMBL" id="MFHD01000012">
    <property type="protein sequence ID" value="OGF62858.1"/>
    <property type="molecule type" value="Genomic_DNA"/>
</dbReference>
<evidence type="ECO:0000313" key="1">
    <source>
        <dbReference type="EMBL" id="OGF62858.1"/>
    </source>
</evidence>
<dbReference type="Proteomes" id="UP000179251">
    <property type="component" value="Unassembled WGS sequence"/>
</dbReference>
<accession>A0A1F5VI02</accession>
<evidence type="ECO:0000313" key="2">
    <source>
        <dbReference type="Proteomes" id="UP000179251"/>
    </source>
</evidence>
<dbReference type="AlphaFoldDB" id="A0A1F5VI02"/>
<comment type="caution">
    <text evidence="1">The sequence shown here is derived from an EMBL/GenBank/DDBJ whole genome shotgun (WGS) entry which is preliminary data.</text>
</comment>
<sequence>MNTVTIPRRIVKNDDLIVMPRRDYEALLEFRKIQEFKPTAAQRQSLVKAEANLRKGKTLKYDELVGKLGFAN</sequence>
<organism evidence="1 2">
    <name type="scientific">Candidatus Giovannonibacteria bacterium RIFCSPHIGHO2_01_FULL_45_23</name>
    <dbReference type="NCBI Taxonomy" id="1798325"/>
    <lineage>
        <taxon>Bacteria</taxon>
        <taxon>Candidatus Giovannoniibacteriota</taxon>
    </lineage>
</organism>
<gene>
    <name evidence="1" type="ORF">A2834_00065</name>
</gene>
<protein>
    <submittedName>
        <fullName evidence="1">Uncharacterized protein</fullName>
    </submittedName>
</protein>
<proteinExistence type="predicted"/>
<name>A0A1F5VI02_9BACT</name>
<reference evidence="1 2" key="1">
    <citation type="journal article" date="2016" name="Nat. Commun.">
        <title>Thousands of microbial genomes shed light on interconnected biogeochemical processes in an aquifer system.</title>
        <authorList>
            <person name="Anantharaman K."/>
            <person name="Brown C.T."/>
            <person name="Hug L.A."/>
            <person name="Sharon I."/>
            <person name="Castelle C.J."/>
            <person name="Probst A.J."/>
            <person name="Thomas B.C."/>
            <person name="Singh A."/>
            <person name="Wilkins M.J."/>
            <person name="Karaoz U."/>
            <person name="Brodie E.L."/>
            <person name="Williams K.H."/>
            <person name="Hubbard S.S."/>
            <person name="Banfield J.F."/>
        </authorList>
    </citation>
    <scope>NUCLEOTIDE SEQUENCE [LARGE SCALE GENOMIC DNA]</scope>
</reference>
<dbReference type="STRING" id="1798325.A2834_00065"/>